<keyword evidence="3" id="KW-1185">Reference proteome</keyword>
<organism evidence="2 3">
    <name type="scientific">Craurococcus roseus</name>
    <dbReference type="NCBI Taxonomy" id="77585"/>
    <lineage>
        <taxon>Bacteria</taxon>
        <taxon>Pseudomonadati</taxon>
        <taxon>Pseudomonadota</taxon>
        <taxon>Alphaproteobacteria</taxon>
        <taxon>Acetobacterales</taxon>
        <taxon>Acetobacteraceae</taxon>
        <taxon>Craurococcus</taxon>
    </lineage>
</organism>
<dbReference type="Pfam" id="PF05787">
    <property type="entry name" value="PhoX"/>
    <property type="match status" value="1"/>
</dbReference>
<dbReference type="InterPro" id="IPR008557">
    <property type="entry name" value="PhoX"/>
</dbReference>
<dbReference type="InterPro" id="IPR006311">
    <property type="entry name" value="TAT_signal"/>
</dbReference>
<accession>A0ABN1FTA6</accession>
<name>A0ABN1FTA6_9PROT</name>
<proteinExistence type="predicted"/>
<reference evidence="2 3" key="1">
    <citation type="journal article" date="2019" name="Int. J. Syst. Evol. Microbiol.">
        <title>The Global Catalogue of Microorganisms (GCM) 10K type strain sequencing project: providing services to taxonomists for standard genome sequencing and annotation.</title>
        <authorList>
            <consortium name="The Broad Institute Genomics Platform"/>
            <consortium name="The Broad Institute Genome Sequencing Center for Infectious Disease"/>
            <person name="Wu L."/>
            <person name="Ma J."/>
        </authorList>
    </citation>
    <scope>NUCLEOTIDE SEQUENCE [LARGE SCALE GENOMIC DNA]</scope>
    <source>
        <strain evidence="2 3">JCM 9933</strain>
    </source>
</reference>
<evidence type="ECO:0000256" key="1">
    <source>
        <dbReference type="SAM" id="MobiDB-lite"/>
    </source>
</evidence>
<dbReference type="PANTHER" id="PTHR35399">
    <property type="entry name" value="SLR8030 PROTEIN"/>
    <property type="match status" value="1"/>
</dbReference>
<protein>
    <submittedName>
        <fullName evidence="2">PhoX family phosphatase</fullName>
    </submittedName>
</protein>
<dbReference type="PANTHER" id="PTHR35399:SF2">
    <property type="entry name" value="DUF839 DOMAIN-CONTAINING PROTEIN"/>
    <property type="match status" value="1"/>
</dbReference>
<comment type="caution">
    <text evidence="2">The sequence shown here is derived from an EMBL/GenBank/DDBJ whole genome shotgun (WGS) entry which is preliminary data.</text>
</comment>
<feature type="region of interest" description="Disordered" evidence="1">
    <location>
        <begin position="14"/>
        <end position="41"/>
    </location>
</feature>
<dbReference type="EMBL" id="BAAAFZ010000063">
    <property type="protein sequence ID" value="GAA0597320.1"/>
    <property type="molecule type" value="Genomic_DNA"/>
</dbReference>
<evidence type="ECO:0000313" key="2">
    <source>
        <dbReference type="EMBL" id="GAA0597320.1"/>
    </source>
</evidence>
<gene>
    <name evidence="2" type="ORF">GCM10009416_39480</name>
</gene>
<sequence length="518" mass="52810">MTMPSRRQILAAAGAAALAPPRPAPAQIRRHDLDPMPLPVKQDDTVARGYRRDLLLRWGDRVAYDAPRWEPNLPRPDAAAGQFGWDARVAAVAVPQRQAADGVPRAVLAVLHPTVDPLMAWPGGVDRPLVAAAMQGASLLNLEKQGSGWVVVDGGYQTRRLHGGTLCRLSGPYAGAGSVQGLLGLRGGCTTPWGTLLLAEGDPAPWVARLGAADGRFANAGGFGWVAELDPFDPGAVPTKRTALGREAHGDVAAALARDGRAVVYMTDGRPGGFLRRFVSNGPATVPGALDSGALSVARLDGGRLEWVPLPPGADATAAGGSPLDTPFGLGLDPNAPRLVLCCHGSPDRPRGYVLEVSVAEGDDAAAAAAVRTLFVAGAPSGGGRYGAGEPGAGLPPGSAWPENPAVAAVDGRGRAWIGTDRAGVVGAQADGLFVCDLDGPGRGVPLPVYGAPRAGGIGGAALTPDGEVLFAAVRHPGAEPGARFERPGTRWPEFAPGVPPRSSLLGFQRAAGGPVGG</sequence>
<dbReference type="PROSITE" id="PS51318">
    <property type="entry name" value="TAT"/>
    <property type="match status" value="1"/>
</dbReference>
<dbReference type="Proteomes" id="UP001501588">
    <property type="component" value="Unassembled WGS sequence"/>
</dbReference>
<evidence type="ECO:0000313" key="3">
    <source>
        <dbReference type="Proteomes" id="UP001501588"/>
    </source>
</evidence>